<sequence>MNMRMTIIVFVVVATAATVVGSTPLEERGSWPTSCCIRKTIECVRYKCLLTPLLCTPFCYSKGATARCGGDPDEGCCPAFFGCYISCLRGVAGKPFACYKTCRDVDCEL</sequence>
<accession>A0A346CIN5</accession>
<evidence type="ECO:0000256" key="1">
    <source>
        <dbReference type="SAM" id="SignalP"/>
    </source>
</evidence>
<protein>
    <submittedName>
        <fullName evidence="2">Conotoxin-like unassigned superfamily 14</fullName>
    </submittedName>
</protein>
<feature type="chain" id="PRO_5016599809" evidence="1">
    <location>
        <begin position="22"/>
        <end position="109"/>
    </location>
</feature>
<reference evidence="2" key="1">
    <citation type="journal article" date="2018" name="Genome Biol. Evol.">
        <title>Conotoxin diversity in Chelyconus ermineus (Born, 1778) and the convergent origin of piscivory in the Atlantic and Indo-Pacific cones.</title>
        <authorList>
            <person name="Abalde S."/>
            <person name="Tenorio M.J."/>
            <person name="Afonso C.M."/>
            <person name="Zardoya R."/>
        </authorList>
    </citation>
    <scope>NUCLEOTIDE SEQUENCE</scope>
    <source>
        <strain evidence="2">Cerm_097</strain>
    </source>
</reference>
<dbReference type="AlphaFoldDB" id="A0A346CIN5"/>
<organism evidence="2">
    <name type="scientific">Conus ermineus</name>
    <name type="common">Agate cone</name>
    <name type="synonym">Chelyconus ermineus</name>
    <dbReference type="NCBI Taxonomy" id="55423"/>
    <lineage>
        <taxon>Eukaryota</taxon>
        <taxon>Metazoa</taxon>
        <taxon>Spiralia</taxon>
        <taxon>Lophotrochozoa</taxon>
        <taxon>Mollusca</taxon>
        <taxon>Gastropoda</taxon>
        <taxon>Caenogastropoda</taxon>
        <taxon>Neogastropoda</taxon>
        <taxon>Conoidea</taxon>
        <taxon>Conidae</taxon>
        <taxon>Conus</taxon>
        <taxon>Chelyconus</taxon>
    </lineage>
</organism>
<dbReference type="EMBL" id="MH360385">
    <property type="protein sequence ID" value="AXL95434.1"/>
    <property type="molecule type" value="mRNA"/>
</dbReference>
<proteinExistence type="evidence at transcript level"/>
<keyword evidence="1" id="KW-0732">Signal</keyword>
<name>A0A346CIN5_CONER</name>
<feature type="signal peptide" evidence="1">
    <location>
        <begin position="1"/>
        <end position="21"/>
    </location>
</feature>
<evidence type="ECO:0000313" key="2">
    <source>
        <dbReference type="EMBL" id="AXL95434.1"/>
    </source>
</evidence>